<protein>
    <recommendedName>
        <fullName evidence="1">DUF6589 domain-containing protein</fullName>
    </recommendedName>
</protein>
<dbReference type="AlphaFoldDB" id="A0A7D9JQ34"/>
<evidence type="ECO:0000259" key="1">
    <source>
        <dbReference type="Pfam" id="PF20231"/>
    </source>
</evidence>
<sequence length="263" mass="29826">MFISHSFADSPDGGVKLLTYSSRGPTQIYYSEISTQLLTETIITNKVLILDRFYSLNVIELSVFLMQLIDTCKGGDGLRNNINKKRLLLYFKSSGSFNNYAIEMFTSIAQIEAITSEEMAHRLTWGRFVNWHGGQGKNIACDMAQEICNRVSKDVVRGMGPNKTVKAMTRASKAAAGIQQIVKRINSESDIKRVSQVHSHKSSIEDELLMVKDLQEIKPFMRMQGRHHAHFDQMQVSPSSGVDMKSFFKWLEKHKKQIAMGKK</sequence>
<gene>
    <name evidence="2" type="ORF">PACLA_8A055730</name>
</gene>
<reference evidence="2" key="1">
    <citation type="submission" date="2020-04" db="EMBL/GenBank/DDBJ databases">
        <authorList>
            <person name="Alioto T."/>
            <person name="Alioto T."/>
            <person name="Gomez Garrido J."/>
        </authorList>
    </citation>
    <scope>NUCLEOTIDE SEQUENCE</scope>
    <source>
        <strain evidence="2">A484AB</strain>
    </source>
</reference>
<keyword evidence="3" id="KW-1185">Reference proteome</keyword>
<proteinExistence type="predicted"/>
<feature type="domain" description="DUF6589" evidence="1">
    <location>
        <begin position="63"/>
        <end position="198"/>
    </location>
</feature>
<organism evidence="2 3">
    <name type="scientific">Paramuricea clavata</name>
    <name type="common">Red gorgonian</name>
    <name type="synonym">Violescent sea-whip</name>
    <dbReference type="NCBI Taxonomy" id="317549"/>
    <lineage>
        <taxon>Eukaryota</taxon>
        <taxon>Metazoa</taxon>
        <taxon>Cnidaria</taxon>
        <taxon>Anthozoa</taxon>
        <taxon>Octocorallia</taxon>
        <taxon>Malacalcyonacea</taxon>
        <taxon>Plexauridae</taxon>
        <taxon>Paramuricea</taxon>
    </lineage>
</organism>
<dbReference type="EMBL" id="CACRXK020020015">
    <property type="protein sequence ID" value="CAB4034316.1"/>
    <property type="molecule type" value="Genomic_DNA"/>
</dbReference>
<dbReference type="Proteomes" id="UP001152795">
    <property type="component" value="Unassembled WGS sequence"/>
</dbReference>
<accession>A0A7D9JQ34</accession>
<dbReference type="InterPro" id="IPR046496">
    <property type="entry name" value="DUF6589"/>
</dbReference>
<name>A0A7D9JQ34_PARCT</name>
<evidence type="ECO:0000313" key="3">
    <source>
        <dbReference type="Proteomes" id="UP001152795"/>
    </source>
</evidence>
<dbReference type="OrthoDB" id="374045at2759"/>
<evidence type="ECO:0000313" key="2">
    <source>
        <dbReference type="EMBL" id="CAB4034316.1"/>
    </source>
</evidence>
<comment type="caution">
    <text evidence="2">The sequence shown here is derived from an EMBL/GenBank/DDBJ whole genome shotgun (WGS) entry which is preliminary data.</text>
</comment>
<dbReference type="Pfam" id="PF20231">
    <property type="entry name" value="DUF6589"/>
    <property type="match status" value="1"/>
</dbReference>